<dbReference type="InterPro" id="IPR015424">
    <property type="entry name" value="PyrdxlP-dep_Trfase"/>
</dbReference>
<accession>A0A1X0WHE5</accession>
<dbReference type="InterPro" id="IPR015421">
    <property type="entry name" value="PyrdxlP-dep_Trfase_major"/>
</dbReference>
<dbReference type="STRING" id="1646377.BS640_07305"/>
<dbReference type="Pfam" id="PF00155">
    <property type="entry name" value="Aminotran_1_2"/>
    <property type="match status" value="1"/>
</dbReference>
<evidence type="ECO:0000256" key="2">
    <source>
        <dbReference type="ARBA" id="ARBA00007441"/>
    </source>
</evidence>
<sequence length="405" mass="43813">MNPAHPEQKLAARLSSVTPSVTLVISQLARRLASQGRDIINMSSGELDFDTPQHIQDSAFTAMQVGQTRYTDVGGTAELKASIIEKFARDNHLAYSAKQIIASTGAKQIIFNAFLATLDAGDEVILNAPYWVSYPDMIRLTGAEPVAVVPAPHEGFKLTPASLAAALTPHTRWLLLNSPGNPSGALYSTDELRALAEVLKDYPRVLVMSDDIYEHIVYEGEFVSFATAVPEMADRTLTVNGVSKTYAMTGWRLGFAGGPEWLIAALAMLQSQSTSCPNAIAQAAAIAALDGPQHLLAEWCHRLRRRRDSALNILRQSPDLSVETPPSAFYLFVGCEKLLGKTTPTGKTLNSDLDVAEYFLEHGGVAVVPGTAFGMAPYFRLAYSIADEDVNRACQLMVNACEALL</sequence>
<evidence type="ECO:0000256" key="4">
    <source>
        <dbReference type="ARBA" id="ARBA00022679"/>
    </source>
</evidence>
<gene>
    <name evidence="8" type="ORF">BS640_07305</name>
</gene>
<comment type="caution">
    <text evidence="8">The sequence shown here is derived from an EMBL/GenBank/DDBJ whole genome shotgun (WGS) entry which is preliminary data.</text>
</comment>
<comment type="cofactor">
    <cofactor evidence="1 6">
        <name>pyridoxal 5'-phosphate</name>
        <dbReference type="ChEBI" id="CHEBI:597326"/>
    </cofactor>
</comment>
<dbReference type="PANTHER" id="PTHR46383:SF1">
    <property type="entry name" value="ASPARTATE AMINOTRANSFERASE"/>
    <property type="match status" value="1"/>
</dbReference>
<feature type="domain" description="Aminotransferase class I/classII large" evidence="7">
    <location>
        <begin position="38"/>
        <end position="395"/>
    </location>
</feature>
<dbReference type="FunFam" id="3.40.640.10:FF:000033">
    <property type="entry name" value="Aspartate aminotransferase"/>
    <property type="match status" value="1"/>
</dbReference>
<dbReference type="SUPFAM" id="SSF53383">
    <property type="entry name" value="PLP-dependent transferases"/>
    <property type="match status" value="1"/>
</dbReference>
<evidence type="ECO:0000256" key="6">
    <source>
        <dbReference type="RuleBase" id="RU000481"/>
    </source>
</evidence>
<dbReference type="EC" id="2.6.1.-" evidence="6"/>
<dbReference type="GO" id="GO:0030170">
    <property type="term" value="F:pyridoxal phosphate binding"/>
    <property type="evidence" value="ECO:0007669"/>
    <property type="project" value="InterPro"/>
</dbReference>
<keyword evidence="4 6" id="KW-0808">Transferase</keyword>
<protein>
    <recommendedName>
        <fullName evidence="6">Aminotransferase</fullName>
        <ecNumber evidence="6">2.6.1.-</ecNumber>
    </recommendedName>
</protein>
<dbReference type="GO" id="GO:0006520">
    <property type="term" value="P:amino acid metabolic process"/>
    <property type="evidence" value="ECO:0007669"/>
    <property type="project" value="InterPro"/>
</dbReference>
<dbReference type="PROSITE" id="PS00105">
    <property type="entry name" value="AA_TRANSFER_CLASS_1"/>
    <property type="match status" value="1"/>
</dbReference>
<dbReference type="GO" id="GO:0008483">
    <property type="term" value="F:transaminase activity"/>
    <property type="evidence" value="ECO:0007669"/>
    <property type="project" value="UniProtKB-KW"/>
</dbReference>
<dbReference type="Gene3D" id="3.40.640.10">
    <property type="entry name" value="Type I PLP-dependent aspartate aminotransferase-like (Major domain)"/>
    <property type="match status" value="1"/>
</dbReference>
<dbReference type="InterPro" id="IPR015422">
    <property type="entry name" value="PyrdxlP-dep_Trfase_small"/>
</dbReference>
<name>A0A1X0WHE5_9GAMM</name>
<dbReference type="CDD" id="cd00609">
    <property type="entry name" value="AAT_like"/>
    <property type="match status" value="1"/>
</dbReference>
<dbReference type="RefSeq" id="WP_084912279.1">
    <property type="nucleotide sequence ID" value="NZ_MRWE01000009.1"/>
</dbReference>
<dbReference type="InterPro" id="IPR050596">
    <property type="entry name" value="AspAT/PAT-like"/>
</dbReference>
<evidence type="ECO:0000313" key="8">
    <source>
        <dbReference type="EMBL" id="ORJ26133.1"/>
    </source>
</evidence>
<dbReference type="Gene3D" id="3.90.1150.10">
    <property type="entry name" value="Aspartate Aminotransferase, domain 1"/>
    <property type="match status" value="1"/>
</dbReference>
<evidence type="ECO:0000256" key="1">
    <source>
        <dbReference type="ARBA" id="ARBA00001933"/>
    </source>
</evidence>
<comment type="similarity">
    <text evidence="2 6">Belongs to the class-I pyridoxal-phosphate-dependent aminotransferase family.</text>
</comment>
<keyword evidence="5" id="KW-0663">Pyridoxal phosphate</keyword>
<evidence type="ECO:0000259" key="7">
    <source>
        <dbReference type="Pfam" id="PF00155"/>
    </source>
</evidence>
<dbReference type="InterPro" id="IPR004838">
    <property type="entry name" value="NHTrfase_class1_PyrdxlP-BS"/>
</dbReference>
<evidence type="ECO:0000256" key="5">
    <source>
        <dbReference type="ARBA" id="ARBA00022898"/>
    </source>
</evidence>
<organism evidence="8 9">
    <name type="scientific">Rouxiella badensis</name>
    <dbReference type="NCBI Taxonomy" id="1646377"/>
    <lineage>
        <taxon>Bacteria</taxon>
        <taxon>Pseudomonadati</taxon>
        <taxon>Pseudomonadota</taxon>
        <taxon>Gammaproteobacteria</taxon>
        <taxon>Enterobacterales</taxon>
        <taxon>Yersiniaceae</taxon>
        <taxon>Rouxiella</taxon>
    </lineage>
</organism>
<dbReference type="AlphaFoldDB" id="A0A1X0WHE5"/>
<dbReference type="EMBL" id="MRWE01000009">
    <property type="protein sequence ID" value="ORJ26133.1"/>
    <property type="molecule type" value="Genomic_DNA"/>
</dbReference>
<reference evidence="8 9" key="1">
    <citation type="journal article" date="2017" name="Int. J. Syst. Evol. Microbiol.">
        <title>Rouxiella badensis sp. nov. and Rouxiella silvae sp. nov. isolated from peat bog soil in Germany and emendation of the genus description.</title>
        <authorList>
            <person name="Le Fleche-Mateos A."/>
            <person name="Kugler J.H."/>
            <person name="Hansen S.H."/>
            <person name="Syldatk C."/>
            <person name="Hausmann R."/>
            <person name="Lomprez F."/>
            <person name="Vandenbogaert M."/>
            <person name="Manuguerra J.C."/>
            <person name="Grimont P.A."/>
        </authorList>
    </citation>
    <scope>NUCLEOTIDE SEQUENCE [LARGE SCALE GENOMIC DNA]</scope>
    <source>
        <strain evidence="8 9">DSM 100043</strain>
    </source>
</reference>
<dbReference type="PANTHER" id="PTHR46383">
    <property type="entry name" value="ASPARTATE AMINOTRANSFERASE"/>
    <property type="match status" value="1"/>
</dbReference>
<dbReference type="Proteomes" id="UP000192536">
    <property type="component" value="Unassembled WGS sequence"/>
</dbReference>
<proteinExistence type="inferred from homology"/>
<evidence type="ECO:0000256" key="3">
    <source>
        <dbReference type="ARBA" id="ARBA00022576"/>
    </source>
</evidence>
<keyword evidence="3 6" id="KW-0032">Aminotransferase</keyword>
<keyword evidence="9" id="KW-1185">Reference proteome</keyword>
<evidence type="ECO:0000313" key="9">
    <source>
        <dbReference type="Proteomes" id="UP000192536"/>
    </source>
</evidence>
<dbReference type="InterPro" id="IPR004839">
    <property type="entry name" value="Aminotransferase_I/II_large"/>
</dbReference>